<gene>
    <name evidence="3" type="ORF">COS52_04985</name>
</gene>
<evidence type="ECO:0000259" key="2">
    <source>
        <dbReference type="Pfam" id="PF13592"/>
    </source>
</evidence>
<dbReference type="InterPro" id="IPR025959">
    <property type="entry name" value="Winged_HTH_dom"/>
</dbReference>
<dbReference type="Pfam" id="PF13358">
    <property type="entry name" value="DDE_3"/>
    <property type="match status" value="1"/>
</dbReference>
<feature type="domain" description="Tc1-like transposase DDE" evidence="1">
    <location>
        <begin position="167"/>
        <end position="311"/>
    </location>
</feature>
<accession>A0A2M7BR91</accession>
<name>A0A2M7BR91_9BACT</name>
<reference evidence="4" key="1">
    <citation type="submission" date="2017-09" db="EMBL/GenBank/DDBJ databases">
        <title>Depth-based differentiation of microbial function through sediment-hosted aquifers and enrichment of novel symbionts in the deep terrestrial subsurface.</title>
        <authorList>
            <person name="Probst A.J."/>
            <person name="Ladd B."/>
            <person name="Jarett J.K."/>
            <person name="Geller-Mcgrath D.E."/>
            <person name="Sieber C.M.K."/>
            <person name="Emerson J.B."/>
            <person name="Anantharaman K."/>
            <person name="Thomas B.C."/>
            <person name="Malmstrom R."/>
            <person name="Stieglmeier M."/>
            <person name="Klingl A."/>
            <person name="Woyke T."/>
            <person name="Ryan C.M."/>
            <person name="Banfield J.F."/>
        </authorList>
    </citation>
    <scope>NUCLEOTIDE SEQUENCE [LARGE SCALE GENOMIC DNA]</scope>
</reference>
<proteinExistence type="predicted"/>
<dbReference type="InterPro" id="IPR012337">
    <property type="entry name" value="RNaseH-like_sf"/>
</dbReference>
<dbReference type="Pfam" id="PF13592">
    <property type="entry name" value="HTH_33"/>
    <property type="match status" value="1"/>
</dbReference>
<dbReference type="Proteomes" id="UP000230119">
    <property type="component" value="Unassembled WGS sequence"/>
</dbReference>
<feature type="domain" description="Winged helix-turn helix" evidence="2">
    <location>
        <begin position="102"/>
        <end position="155"/>
    </location>
</feature>
<protein>
    <submittedName>
        <fullName evidence="3">IS630 family transposase</fullName>
    </submittedName>
</protein>
<organism evidence="3 4">
    <name type="scientific">Candidatus Roizmanbacteria bacterium CG03_land_8_20_14_0_80_39_12</name>
    <dbReference type="NCBI Taxonomy" id="1974847"/>
    <lineage>
        <taxon>Bacteria</taxon>
        <taxon>Candidatus Roizmaniibacteriota</taxon>
    </lineage>
</organism>
<evidence type="ECO:0000259" key="1">
    <source>
        <dbReference type="Pfam" id="PF13358"/>
    </source>
</evidence>
<dbReference type="InterPro" id="IPR009057">
    <property type="entry name" value="Homeodomain-like_sf"/>
</dbReference>
<dbReference type="AlphaFoldDB" id="A0A2M7BR91"/>
<dbReference type="SUPFAM" id="SSF53098">
    <property type="entry name" value="Ribonuclease H-like"/>
    <property type="match status" value="1"/>
</dbReference>
<dbReference type="GO" id="GO:0003676">
    <property type="term" value="F:nucleic acid binding"/>
    <property type="evidence" value="ECO:0007669"/>
    <property type="project" value="InterPro"/>
</dbReference>
<dbReference type="EMBL" id="PEVA01000209">
    <property type="protein sequence ID" value="PIV08006.1"/>
    <property type="molecule type" value="Genomic_DNA"/>
</dbReference>
<dbReference type="NCBIfam" id="NF033545">
    <property type="entry name" value="transpos_IS630"/>
    <property type="match status" value="1"/>
</dbReference>
<dbReference type="InterPro" id="IPR047655">
    <property type="entry name" value="Transpos_IS630-like"/>
</dbReference>
<evidence type="ECO:0000313" key="3">
    <source>
        <dbReference type="EMBL" id="PIV08006.1"/>
    </source>
</evidence>
<dbReference type="Gene3D" id="3.30.420.10">
    <property type="entry name" value="Ribonuclease H-like superfamily/Ribonuclease H"/>
    <property type="match status" value="1"/>
</dbReference>
<comment type="caution">
    <text evidence="3">The sequence shown here is derived from an EMBL/GenBank/DDBJ whole genome shotgun (WGS) entry which is preliminary data.</text>
</comment>
<evidence type="ECO:0000313" key="4">
    <source>
        <dbReference type="Proteomes" id="UP000230119"/>
    </source>
</evidence>
<dbReference type="SUPFAM" id="SSF46689">
    <property type="entry name" value="Homeodomain-like"/>
    <property type="match status" value="1"/>
</dbReference>
<dbReference type="InterPro" id="IPR036397">
    <property type="entry name" value="RNaseH_sf"/>
</dbReference>
<dbReference type="Pfam" id="PF13551">
    <property type="entry name" value="HTH_29"/>
    <property type="match status" value="1"/>
</dbReference>
<dbReference type="InterPro" id="IPR038717">
    <property type="entry name" value="Tc1-like_DDE_dom"/>
</dbReference>
<sequence>MGDFLTEGQVKVLKLTHRTLKDKKLADRIKAILSLNSGHEYSQVATILLLDEVTLRRYVEKFKEKGMSGLLEYHYTGGRSQLNIFQQNELRDYLQINTQTKAKDIVLYVKNQYKISYSVIGITKLLHRLGFSYKKPKVIPGKADYAKQKEFLDTYKEIKSKLKTNDQIYFLDSTHPQHNTTLSYGWILKGHENDKFIKTNTGRERLNLTGAFSLSTYQAVVKSEKTINSQMILKLLNRLIKLQPQGKIHLVLDNASYYHADIIQDWKSHHYRVKFHFLPPYSPNLNLIERLWRFFHQKITNNHYFETYAEFKKTSLKFFRNLDSYKEELTTLMTDNFQLVPNLKLQT</sequence>